<evidence type="ECO:0000313" key="13">
    <source>
        <dbReference type="Proteomes" id="UP001316803"/>
    </source>
</evidence>
<dbReference type="CDD" id="cd14688">
    <property type="entry name" value="bZIP_YAP"/>
    <property type="match status" value="1"/>
</dbReference>
<dbReference type="PROSITE" id="PS00036">
    <property type="entry name" value="BZIP_BASIC"/>
    <property type="match status" value="1"/>
</dbReference>
<proteinExistence type="inferred from homology"/>
<evidence type="ECO:0000256" key="2">
    <source>
        <dbReference type="ARBA" id="ARBA00004123"/>
    </source>
</evidence>
<dbReference type="SUPFAM" id="SSF57959">
    <property type="entry name" value="Leucine zipper domain"/>
    <property type="match status" value="1"/>
</dbReference>
<dbReference type="PROSITE" id="PS50217">
    <property type="entry name" value="BZIP"/>
    <property type="match status" value="1"/>
</dbReference>
<sequence length="230" mass="26098">MDFHGYVSSPSASPSNTIFSNGLYFDSNSDSSSPNSPHVNQMTFGGSIPYEMYQYSATPANFYPAQTSSKIPVELTSSALDEKDRRRKRSDASKSGAEHATTPNMHLRRRAQNRASQRAFRERKEKHVKGLEHQLEELHEKHQDLLQSYTKQADEVSRLNSRIAELSTELTAVRHCQDSSFSDLMISDKFDKFDAFSSTDMIYNPSDTYYDKGPIDLNSEFALHSFEDSL</sequence>
<evidence type="ECO:0000256" key="4">
    <source>
        <dbReference type="ARBA" id="ARBA00023015"/>
    </source>
</evidence>
<comment type="caution">
    <text evidence="12">The sequence shown here is derived from an EMBL/GenBank/DDBJ whole genome shotgun (WGS) entry which is preliminary data.</text>
</comment>
<dbReference type="Gene3D" id="1.20.5.170">
    <property type="match status" value="1"/>
</dbReference>
<dbReference type="AlphaFoldDB" id="A0AAN8I797"/>
<dbReference type="GO" id="GO:0000976">
    <property type="term" value="F:transcription cis-regulatory region binding"/>
    <property type="evidence" value="ECO:0007669"/>
    <property type="project" value="InterPro"/>
</dbReference>
<name>A0AAN8I797_9EURO</name>
<evidence type="ECO:0000256" key="8">
    <source>
        <dbReference type="ARBA" id="ARBA00044067"/>
    </source>
</evidence>
<evidence type="ECO:0000256" key="10">
    <source>
        <dbReference type="SAM" id="MobiDB-lite"/>
    </source>
</evidence>
<dbReference type="PANTHER" id="PTHR40621">
    <property type="entry name" value="TRANSCRIPTION FACTOR KAPC-RELATED"/>
    <property type="match status" value="1"/>
</dbReference>
<dbReference type="GO" id="GO:0001228">
    <property type="term" value="F:DNA-binding transcription activator activity, RNA polymerase II-specific"/>
    <property type="evidence" value="ECO:0007669"/>
    <property type="project" value="TreeGrafter"/>
</dbReference>
<keyword evidence="6" id="KW-0804">Transcription</keyword>
<protein>
    <recommendedName>
        <fullName evidence="8">Putative transcription factor kapC</fullName>
    </recommendedName>
</protein>
<dbReference type="InterPro" id="IPR004827">
    <property type="entry name" value="bZIP"/>
</dbReference>
<organism evidence="12 13">
    <name type="scientific">Knufia fluminis</name>
    <dbReference type="NCBI Taxonomy" id="191047"/>
    <lineage>
        <taxon>Eukaryota</taxon>
        <taxon>Fungi</taxon>
        <taxon>Dikarya</taxon>
        <taxon>Ascomycota</taxon>
        <taxon>Pezizomycotina</taxon>
        <taxon>Eurotiomycetes</taxon>
        <taxon>Chaetothyriomycetidae</taxon>
        <taxon>Chaetothyriales</taxon>
        <taxon>Trichomeriaceae</taxon>
        <taxon>Knufia</taxon>
    </lineage>
</organism>
<dbReference type="SMART" id="SM00338">
    <property type="entry name" value="BRLZ"/>
    <property type="match status" value="1"/>
</dbReference>
<feature type="domain" description="BZIP" evidence="11">
    <location>
        <begin position="108"/>
        <end position="166"/>
    </location>
</feature>
<evidence type="ECO:0000256" key="3">
    <source>
        <dbReference type="ARBA" id="ARBA00007163"/>
    </source>
</evidence>
<evidence type="ECO:0000256" key="9">
    <source>
        <dbReference type="SAM" id="Coils"/>
    </source>
</evidence>
<feature type="coiled-coil region" evidence="9">
    <location>
        <begin position="121"/>
        <end position="169"/>
    </location>
</feature>
<dbReference type="GO" id="GO:0090575">
    <property type="term" value="C:RNA polymerase II transcription regulator complex"/>
    <property type="evidence" value="ECO:0007669"/>
    <property type="project" value="TreeGrafter"/>
</dbReference>
<keyword evidence="4" id="KW-0805">Transcription regulation</keyword>
<evidence type="ECO:0000256" key="7">
    <source>
        <dbReference type="ARBA" id="ARBA00023242"/>
    </source>
</evidence>
<dbReference type="PANTHER" id="PTHR40621:SF11">
    <property type="entry name" value="TRANSCRIPTION FACTOR KAPC-RELATED"/>
    <property type="match status" value="1"/>
</dbReference>
<evidence type="ECO:0000256" key="5">
    <source>
        <dbReference type="ARBA" id="ARBA00023125"/>
    </source>
</evidence>
<evidence type="ECO:0000259" key="11">
    <source>
        <dbReference type="PROSITE" id="PS50217"/>
    </source>
</evidence>
<reference evidence="12 13" key="1">
    <citation type="submission" date="2022-12" db="EMBL/GenBank/DDBJ databases">
        <title>Genomic features and morphological characterization of a novel Knufia sp. strain isolated from spacecraft assembly facility.</title>
        <authorList>
            <person name="Teixeira M."/>
            <person name="Chander A.M."/>
            <person name="Stajich J.E."/>
            <person name="Venkateswaran K."/>
        </authorList>
    </citation>
    <scope>NUCLEOTIDE SEQUENCE [LARGE SCALE GENOMIC DNA]</scope>
    <source>
        <strain evidence="12 13">FJI-L2-BK-P2</strain>
    </source>
</reference>
<dbReference type="EMBL" id="JAKLMC020000006">
    <property type="protein sequence ID" value="KAK5955564.1"/>
    <property type="molecule type" value="Genomic_DNA"/>
</dbReference>
<evidence type="ECO:0000256" key="1">
    <source>
        <dbReference type="ARBA" id="ARBA00004049"/>
    </source>
</evidence>
<comment type="similarity">
    <text evidence="3">Belongs to the bZIP family.</text>
</comment>
<feature type="region of interest" description="Disordered" evidence="10">
    <location>
        <begin position="75"/>
        <end position="121"/>
    </location>
</feature>
<keyword evidence="13" id="KW-1185">Reference proteome</keyword>
<accession>A0AAN8I797</accession>
<evidence type="ECO:0000256" key="6">
    <source>
        <dbReference type="ARBA" id="ARBA00023163"/>
    </source>
</evidence>
<keyword evidence="9" id="KW-0175">Coiled coil</keyword>
<evidence type="ECO:0000313" key="12">
    <source>
        <dbReference type="EMBL" id="KAK5955564.1"/>
    </source>
</evidence>
<dbReference type="InterPro" id="IPR050936">
    <property type="entry name" value="AP-1-like"/>
</dbReference>
<keyword evidence="5" id="KW-0238">DNA-binding</keyword>
<gene>
    <name evidence="12" type="ORF">OHC33_003205</name>
</gene>
<keyword evidence="7" id="KW-0539">Nucleus</keyword>
<comment type="function">
    <text evidence="1">Putative transcription factor.</text>
</comment>
<dbReference type="InterPro" id="IPR046347">
    <property type="entry name" value="bZIP_sf"/>
</dbReference>
<dbReference type="Pfam" id="PF00170">
    <property type="entry name" value="bZIP_1"/>
    <property type="match status" value="1"/>
</dbReference>
<comment type="subcellular location">
    <subcellularLocation>
        <location evidence="2">Nucleus</location>
    </subcellularLocation>
</comment>
<dbReference type="Proteomes" id="UP001316803">
    <property type="component" value="Unassembled WGS sequence"/>
</dbReference>